<name>A0AB39ZF64_DROSZ</name>
<dbReference type="RefSeq" id="XP_016934297.2">
    <property type="nucleotide sequence ID" value="XM_017078808.4"/>
</dbReference>
<reference evidence="4" key="2">
    <citation type="submission" date="2025-08" db="UniProtKB">
        <authorList>
            <consortium name="RefSeq"/>
        </authorList>
    </citation>
    <scope>IDENTIFICATION</scope>
</reference>
<evidence type="ECO:0000313" key="3">
    <source>
        <dbReference type="Proteomes" id="UP001652628"/>
    </source>
</evidence>
<evidence type="ECO:0000256" key="1">
    <source>
        <dbReference type="SAM" id="SignalP"/>
    </source>
</evidence>
<organism evidence="3 4">
    <name type="scientific">Drosophila suzukii</name>
    <name type="common">Spotted-wing drosophila fruit fly</name>
    <dbReference type="NCBI Taxonomy" id="28584"/>
    <lineage>
        <taxon>Eukaryota</taxon>
        <taxon>Metazoa</taxon>
        <taxon>Ecdysozoa</taxon>
        <taxon>Arthropoda</taxon>
        <taxon>Hexapoda</taxon>
        <taxon>Insecta</taxon>
        <taxon>Pterygota</taxon>
        <taxon>Neoptera</taxon>
        <taxon>Endopterygota</taxon>
        <taxon>Diptera</taxon>
        <taxon>Brachycera</taxon>
        <taxon>Muscomorpha</taxon>
        <taxon>Ephydroidea</taxon>
        <taxon>Drosophilidae</taxon>
        <taxon>Drosophila</taxon>
        <taxon>Sophophora</taxon>
    </lineage>
</organism>
<feature type="chain" id="PRO_5045981277" evidence="1">
    <location>
        <begin position="19"/>
        <end position="79"/>
    </location>
</feature>
<sequence>MKAIFICVIIAMLGSARGFKDRICNLDPFVQGPCLEVMTLYSYLSARNECVFWQGCLLNGNQFTNKTECEAKCKTSFLR</sequence>
<dbReference type="InterPro" id="IPR036880">
    <property type="entry name" value="Kunitz_BPTI_sf"/>
</dbReference>
<dbReference type="Pfam" id="PF00014">
    <property type="entry name" value="Kunitz_BPTI"/>
    <property type="match status" value="1"/>
</dbReference>
<gene>
    <name evidence="4" type="primary">LOC108013127</name>
</gene>
<keyword evidence="1" id="KW-0732">Signal</keyword>
<proteinExistence type="predicted"/>
<dbReference type="InterPro" id="IPR002223">
    <property type="entry name" value="Kunitz_BPTI"/>
</dbReference>
<dbReference type="Proteomes" id="UP001652628">
    <property type="component" value="Chromosome 2L"/>
</dbReference>
<dbReference type="AlphaFoldDB" id="A0AB39ZF64"/>
<dbReference type="SMART" id="SM00131">
    <property type="entry name" value="KU"/>
    <property type="match status" value="1"/>
</dbReference>
<evidence type="ECO:0000259" key="2">
    <source>
        <dbReference type="SMART" id="SM00131"/>
    </source>
</evidence>
<dbReference type="GeneID" id="108013127"/>
<keyword evidence="3" id="KW-1185">Reference proteome</keyword>
<dbReference type="GO" id="GO:0004867">
    <property type="term" value="F:serine-type endopeptidase inhibitor activity"/>
    <property type="evidence" value="ECO:0007669"/>
    <property type="project" value="UniProtKB-KW"/>
</dbReference>
<protein>
    <submittedName>
        <fullName evidence="4">Kunitz-type serine protease inhibitor conotoxin Cal9.1d</fullName>
    </submittedName>
</protein>
<dbReference type="Gene3D" id="4.10.410.10">
    <property type="entry name" value="Pancreatic trypsin inhibitor Kunitz domain"/>
    <property type="match status" value="1"/>
</dbReference>
<keyword evidence="4" id="KW-0722">Serine protease inhibitor</keyword>
<keyword evidence="4" id="KW-0646">Protease inhibitor</keyword>
<evidence type="ECO:0000313" key="4">
    <source>
        <dbReference type="RefSeq" id="XP_016934297.2"/>
    </source>
</evidence>
<accession>A0AB39ZF64</accession>
<reference evidence="3" key="1">
    <citation type="submission" date="2025-05" db="UniProtKB">
        <authorList>
            <consortium name="RefSeq"/>
        </authorList>
    </citation>
    <scope>NUCLEOTIDE SEQUENCE [LARGE SCALE GENOMIC DNA]</scope>
</reference>
<feature type="signal peptide" evidence="1">
    <location>
        <begin position="1"/>
        <end position="18"/>
    </location>
</feature>
<dbReference type="SUPFAM" id="SSF57362">
    <property type="entry name" value="BPTI-like"/>
    <property type="match status" value="1"/>
</dbReference>
<feature type="domain" description="BPTI/Kunitz inhibitor" evidence="2">
    <location>
        <begin position="22"/>
        <end position="74"/>
    </location>
</feature>